<dbReference type="OrthoDB" id="9814125at2"/>
<evidence type="ECO:0000256" key="2">
    <source>
        <dbReference type="ARBA" id="ARBA00023125"/>
    </source>
</evidence>
<keyword evidence="2" id="KW-0238">DNA-binding</keyword>
<dbReference type="InterPro" id="IPR009057">
    <property type="entry name" value="Homeodomain-like_sf"/>
</dbReference>
<dbReference type="SUPFAM" id="SSF46689">
    <property type="entry name" value="Homeodomain-like"/>
    <property type="match status" value="1"/>
</dbReference>
<dbReference type="InterPro" id="IPR020449">
    <property type="entry name" value="Tscrpt_reg_AraC-type_HTH"/>
</dbReference>
<dbReference type="PANTHER" id="PTHR43280">
    <property type="entry name" value="ARAC-FAMILY TRANSCRIPTIONAL REGULATOR"/>
    <property type="match status" value="1"/>
</dbReference>
<dbReference type="InterPro" id="IPR047264">
    <property type="entry name" value="Cupin_HpaA-like_N"/>
</dbReference>
<dbReference type="Gene3D" id="2.60.120.10">
    <property type="entry name" value="Jelly Rolls"/>
    <property type="match status" value="1"/>
</dbReference>
<dbReference type="Proteomes" id="UP000449846">
    <property type="component" value="Unassembled WGS sequence"/>
</dbReference>
<organism evidence="6 7">
    <name type="scientific">Paracoccus litorisediminis</name>
    <dbReference type="NCBI Taxonomy" id="2006130"/>
    <lineage>
        <taxon>Bacteria</taxon>
        <taxon>Pseudomonadati</taxon>
        <taxon>Pseudomonadota</taxon>
        <taxon>Alphaproteobacteria</taxon>
        <taxon>Rhodobacterales</taxon>
        <taxon>Paracoccaceae</taxon>
        <taxon>Paracoccus</taxon>
    </lineage>
</organism>
<dbReference type="AlphaFoldDB" id="A0A844HJG0"/>
<sequence>MTRKPPTGIPLYYLYGDRDSDVELDFLHAEPILDRSGPNGWRIKAHAHPDHMQVMLIHSGGGTIRIEEKTHPIFAPCIFVLPAGCVHQFDFDPGTDGHVVTAALGFLGAVTAGDPRLAQAVARPAVLGIAGSGVDLPAVIDTFDWLLREFVWSAPGRRSAITALFLRILVIVLRLGITHARPEPAQPDRDLDLLMRYRALIERDFRVQRAPSTYAAALAVTTARLNAACKARAGRTASEVLHDRILLEAKRCLLYTENSVARIAHMTGFDDPAYFNRFFARRVGMSPGAYRQRGGTD</sequence>
<dbReference type="GO" id="GO:0043565">
    <property type="term" value="F:sequence-specific DNA binding"/>
    <property type="evidence" value="ECO:0007669"/>
    <property type="project" value="InterPro"/>
</dbReference>
<dbReference type="CDD" id="cd06999">
    <property type="entry name" value="cupin_HpaA-like_N"/>
    <property type="match status" value="1"/>
</dbReference>
<reference evidence="6 7" key="1">
    <citation type="submission" date="2019-11" db="EMBL/GenBank/DDBJ databases">
        <authorList>
            <person name="Dong K."/>
        </authorList>
    </citation>
    <scope>NUCLEOTIDE SEQUENCE [LARGE SCALE GENOMIC DNA]</scope>
    <source>
        <strain evidence="6 7">NBRC 112902</strain>
    </source>
</reference>
<keyword evidence="4" id="KW-0804">Transcription</keyword>
<name>A0A844HJG0_9RHOB</name>
<dbReference type="Pfam" id="PF02311">
    <property type="entry name" value="AraC_binding"/>
    <property type="match status" value="1"/>
</dbReference>
<evidence type="ECO:0000313" key="6">
    <source>
        <dbReference type="EMBL" id="MTH60070.1"/>
    </source>
</evidence>
<dbReference type="InterPro" id="IPR011051">
    <property type="entry name" value="RmlC_Cupin_sf"/>
</dbReference>
<dbReference type="SMART" id="SM00342">
    <property type="entry name" value="HTH_ARAC"/>
    <property type="match status" value="1"/>
</dbReference>
<dbReference type="InterPro" id="IPR018060">
    <property type="entry name" value="HTH_AraC"/>
</dbReference>
<feature type="domain" description="HTH araC/xylS-type" evidence="5">
    <location>
        <begin position="195"/>
        <end position="293"/>
    </location>
</feature>
<dbReference type="RefSeq" id="WP_155040016.1">
    <property type="nucleotide sequence ID" value="NZ_JBHGCD010000007.1"/>
</dbReference>
<comment type="caution">
    <text evidence="6">The sequence shown here is derived from an EMBL/GenBank/DDBJ whole genome shotgun (WGS) entry which is preliminary data.</text>
</comment>
<keyword evidence="1" id="KW-0805">Transcription regulation</keyword>
<accession>A0A844HJG0</accession>
<evidence type="ECO:0000256" key="4">
    <source>
        <dbReference type="ARBA" id="ARBA00023163"/>
    </source>
</evidence>
<dbReference type="InterPro" id="IPR003313">
    <property type="entry name" value="AraC-bd"/>
</dbReference>
<dbReference type="GO" id="GO:0003700">
    <property type="term" value="F:DNA-binding transcription factor activity"/>
    <property type="evidence" value="ECO:0007669"/>
    <property type="project" value="InterPro"/>
</dbReference>
<dbReference type="PANTHER" id="PTHR43280:SF32">
    <property type="entry name" value="TRANSCRIPTIONAL REGULATORY PROTEIN"/>
    <property type="match status" value="1"/>
</dbReference>
<dbReference type="PROSITE" id="PS01124">
    <property type="entry name" value="HTH_ARAC_FAMILY_2"/>
    <property type="match status" value="1"/>
</dbReference>
<evidence type="ECO:0000256" key="1">
    <source>
        <dbReference type="ARBA" id="ARBA00023015"/>
    </source>
</evidence>
<dbReference type="PRINTS" id="PR00032">
    <property type="entry name" value="HTHARAC"/>
</dbReference>
<evidence type="ECO:0000259" key="5">
    <source>
        <dbReference type="PROSITE" id="PS01124"/>
    </source>
</evidence>
<protein>
    <submittedName>
        <fullName evidence="6">Helix-turn-helix domain-containing protein</fullName>
    </submittedName>
</protein>
<dbReference type="SUPFAM" id="SSF51182">
    <property type="entry name" value="RmlC-like cupins"/>
    <property type="match status" value="1"/>
</dbReference>
<dbReference type="InterPro" id="IPR014710">
    <property type="entry name" value="RmlC-like_jellyroll"/>
</dbReference>
<keyword evidence="3" id="KW-0010">Activator</keyword>
<dbReference type="EMBL" id="WMIG01000006">
    <property type="protein sequence ID" value="MTH60070.1"/>
    <property type="molecule type" value="Genomic_DNA"/>
</dbReference>
<dbReference type="Gene3D" id="1.10.10.60">
    <property type="entry name" value="Homeodomain-like"/>
    <property type="match status" value="1"/>
</dbReference>
<keyword evidence="7" id="KW-1185">Reference proteome</keyword>
<proteinExistence type="predicted"/>
<evidence type="ECO:0000256" key="3">
    <source>
        <dbReference type="ARBA" id="ARBA00023159"/>
    </source>
</evidence>
<dbReference type="Pfam" id="PF12833">
    <property type="entry name" value="HTH_18"/>
    <property type="match status" value="1"/>
</dbReference>
<gene>
    <name evidence="6" type="ORF">GL300_12720</name>
</gene>
<evidence type="ECO:0000313" key="7">
    <source>
        <dbReference type="Proteomes" id="UP000449846"/>
    </source>
</evidence>